<feature type="region of interest" description="Disordered" evidence="1">
    <location>
        <begin position="413"/>
        <end position="441"/>
    </location>
</feature>
<dbReference type="Proteomes" id="UP000308197">
    <property type="component" value="Unassembled WGS sequence"/>
</dbReference>
<dbReference type="Gene3D" id="3.80.10.10">
    <property type="entry name" value="Ribonuclease Inhibitor"/>
    <property type="match status" value="1"/>
</dbReference>
<proteinExistence type="predicted"/>
<organism evidence="2 3">
    <name type="scientific">Polyporus arcularius HHB13444</name>
    <dbReference type="NCBI Taxonomy" id="1314778"/>
    <lineage>
        <taxon>Eukaryota</taxon>
        <taxon>Fungi</taxon>
        <taxon>Dikarya</taxon>
        <taxon>Basidiomycota</taxon>
        <taxon>Agaricomycotina</taxon>
        <taxon>Agaricomycetes</taxon>
        <taxon>Polyporales</taxon>
        <taxon>Polyporaceae</taxon>
        <taxon>Polyporus</taxon>
    </lineage>
</organism>
<gene>
    <name evidence="2" type="ORF">K466DRAFT_663879</name>
</gene>
<evidence type="ECO:0000313" key="2">
    <source>
        <dbReference type="EMBL" id="TFK86278.1"/>
    </source>
</evidence>
<sequence>MLATDAQPSGSDGPRAVRDQLASAVQHLERLVVTQTDRVVSDEEIENLHELIHRTNRVLATVTNARRGPNRLPTELLRAILLQALRPVDLSQLVATGPSWNEDPDHGIGLGWPNEHKRVRDVMALAHVCQHWRSVALAFPDLWQSVVLSSPHSASEMNIESAPMLEQLCVPKTVVAGNSGFGPGPRSVLLGETSNVRYLSIVEHHWFPGGQFPALTHLILVQRIHALQMGMILDHCPNLQTLVCRTADGWEDVEDPHTIRLPQLRRLSLECATLPDESLIRFLAKLDFDRSRAAVRVSFEDRSGEQRNLLVAPLPLQTMPGLQPRASACCPHLCIKAGGSPRGPGAAGRVCPKNRSAMHHLVPLHSRNGVLLQHVTELLVDGLTHEIPNVLREWRRALSAFRTLVVSCRPRPIGTEGGGDVPEAPGRLAAGDSRGHRGSSPHCTGLTECLKTMFEIHPVPIFVSDGRRSVAGPGIEETRSSEDPELTAWAVW</sequence>
<dbReference type="EMBL" id="ML211207">
    <property type="protein sequence ID" value="TFK86278.1"/>
    <property type="molecule type" value="Genomic_DNA"/>
</dbReference>
<protein>
    <submittedName>
        <fullName evidence="2">Uncharacterized protein</fullName>
    </submittedName>
</protein>
<evidence type="ECO:0000256" key="1">
    <source>
        <dbReference type="SAM" id="MobiDB-lite"/>
    </source>
</evidence>
<accession>A0A5C3PCD6</accession>
<name>A0A5C3PCD6_9APHY</name>
<dbReference type="InterPro" id="IPR032675">
    <property type="entry name" value="LRR_dom_sf"/>
</dbReference>
<evidence type="ECO:0000313" key="3">
    <source>
        <dbReference type="Proteomes" id="UP000308197"/>
    </source>
</evidence>
<keyword evidence="3" id="KW-1185">Reference proteome</keyword>
<dbReference type="AlphaFoldDB" id="A0A5C3PCD6"/>
<dbReference type="InParanoid" id="A0A5C3PCD6"/>
<reference evidence="2 3" key="1">
    <citation type="journal article" date="2019" name="Nat. Ecol. Evol.">
        <title>Megaphylogeny resolves global patterns of mushroom evolution.</title>
        <authorList>
            <person name="Varga T."/>
            <person name="Krizsan K."/>
            <person name="Foldi C."/>
            <person name="Dima B."/>
            <person name="Sanchez-Garcia M."/>
            <person name="Sanchez-Ramirez S."/>
            <person name="Szollosi G.J."/>
            <person name="Szarkandi J.G."/>
            <person name="Papp V."/>
            <person name="Albert L."/>
            <person name="Andreopoulos W."/>
            <person name="Angelini C."/>
            <person name="Antonin V."/>
            <person name="Barry K.W."/>
            <person name="Bougher N.L."/>
            <person name="Buchanan P."/>
            <person name="Buyck B."/>
            <person name="Bense V."/>
            <person name="Catcheside P."/>
            <person name="Chovatia M."/>
            <person name="Cooper J."/>
            <person name="Damon W."/>
            <person name="Desjardin D."/>
            <person name="Finy P."/>
            <person name="Geml J."/>
            <person name="Haridas S."/>
            <person name="Hughes K."/>
            <person name="Justo A."/>
            <person name="Karasinski D."/>
            <person name="Kautmanova I."/>
            <person name="Kiss B."/>
            <person name="Kocsube S."/>
            <person name="Kotiranta H."/>
            <person name="LaButti K.M."/>
            <person name="Lechner B.E."/>
            <person name="Liimatainen K."/>
            <person name="Lipzen A."/>
            <person name="Lukacs Z."/>
            <person name="Mihaltcheva S."/>
            <person name="Morgado L.N."/>
            <person name="Niskanen T."/>
            <person name="Noordeloos M.E."/>
            <person name="Ohm R.A."/>
            <person name="Ortiz-Santana B."/>
            <person name="Ovrebo C."/>
            <person name="Racz N."/>
            <person name="Riley R."/>
            <person name="Savchenko A."/>
            <person name="Shiryaev A."/>
            <person name="Soop K."/>
            <person name="Spirin V."/>
            <person name="Szebenyi C."/>
            <person name="Tomsovsky M."/>
            <person name="Tulloss R.E."/>
            <person name="Uehling J."/>
            <person name="Grigoriev I.V."/>
            <person name="Vagvolgyi C."/>
            <person name="Papp T."/>
            <person name="Martin F.M."/>
            <person name="Miettinen O."/>
            <person name="Hibbett D.S."/>
            <person name="Nagy L.G."/>
        </authorList>
    </citation>
    <scope>NUCLEOTIDE SEQUENCE [LARGE SCALE GENOMIC DNA]</scope>
    <source>
        <strain evidence="2 3">HHB13444</strain>
    </source>
</reference>